<evidence type="ECO:0000256" key="3">
    <source>
        <dbReference type="ARBA" id="ARBA00022676"/>
    </source>
</evidence>
<comment type="similarity">
    <text evidence="2 10">Belongs to the glycosyltransferase 31 family.</text>
</comment>
<keyword evidence="15" id="KW-1185">Reference proteome</keyword>
<evidence type="ECO:0000313" key="13">
    <source>
        <dbReference type="EMBL" id="CAF3533854.1"/>
    </source>
</evidence>
<dbReference type="Pfam" id="PF01762">
    <property type="entry name" value="Galactosyl_T"/>
    <property type="match status" value="2"/>
</dbReference>
<protein>
    <recommendedName>
        <fullName evidence="10">Hexosyltransferase</fullName>
        <ecNumber evidence="10">2.4.1.-</ecNumber>
    </recommendedName>
</protein>
<dbReference type="Proteomes" id="UP000677228">
    <property type="component" value="Unassembled WGS sequence"/>
</dbReference>
<gene>
    <name evidence="12" type="ORF">GPM918_LOCUS1303</name>
    <name evidence="11" type="ORF">OVA965_LOCUS2218</name>
    <name evidence="14" type="ORF">SRO942_LOCUS1303</name>
    <name evidence="13" type="ORF">TMI583_LOCUS2218</name>
</gene>
<keyword evidence="7" id="KW-1133">Transmembrane helix</keyword>
<dbReference type="EMBL" id="CAJOBA010000459">
    <property type="protein sequence ID" value="CAF3533854.1"/>
    <property type="molecule type" value="Genomic_DNA"/>
</dbReference>
<dbReference type="EMBL" id="CAJNOK010000459">
    <property type="protein sequence ID" value="CAF0754719.1"/>
    <property type="molecule type" value="Genomic_DNA"/>
</dbReference>
<dbReference type="EMBL" id="CAJOBC010000120">
    <property type="protein sequence ID" value="CAF3540179.1"/>
    <property type="molecule type" value="Genomic_DNA"/>
</dbReference>
<evidence type="ECO:0000256" key="6">
    <source>
        <dbReference type="ARBA" id="ARBA00022968"/>
    </source>
</evidence>
<dbReference type="GO" id="GO:0006493">
    <property type="term" value="P:protein O-linked glycosylation"/>
    <property type="evidence" value="ECO:0007669"/>
    <property type="project" value="TreeGrafter"/>
</dbReference>
<evidence type="ECO:0000313" key="11">
    <source>
        <dbReference type="EMBL" id="CAF0754719.1"/>
    </source>
</evidence>
<dbReference type="GO" id="GO:0000139">
    <property type="term" value="C:Golgi membrane"/>
    <property type="evidence" value="ECO:0007669"/>
    <property type="project" value="UniProtKB-SubCell"/>
</dbReference>
<dbReference type="GO" id="GO:0016758">
    <property type="term" value="F:hexosyltransferase activity"/>
    <property type="evidence" value="ECO:0007669"/>
    <property type="project" value="InterPro"/>
</dbReference>
<dbReference type="Proteomes" id="UP000681722">
    <property type="component" value="Unassembled WGS sequence"/>
</dbReference>
<organism evidence="12 15">
    <name type="scientific">Didymodactylos carnosus</name>
    <dbReference type="NCBI Taxonomy" id="1234261"/>
    <lineage>
        <taxon>Eukaryota</taxon>
        <taxon>Metazoa</taxon>
        <taxon>Spiralia</taxon>
        <taxon>Gnathifera</taxon>
        <taxon>Rotifera</taxon>
        <taxon>Eurotatoria</taxon>
        <taxon>Bdelloidea</taxon>
        <taxon>Philodinida</taxon>
        <taxon>Philodinidae</taxon>
        <taxon>Didymodactylos</taxon>
    </lineage>
</organism>
<evidence type="ECO:0000256" key="1">
    <source>
        <dbReference type="ARBA" id="ARBA00004323"/>
    </source>
</evidence>
<dbReference type="InterPro" id="IPR002659">
    <property type="entry name" value="Glyco_trans_31"/>
</dbReference>
<evidence type="ECO:0000256" key="2">
    <source>
        <dbReference type="ARBA" id="ARBA00008661"/>
    </source>
</evidence>
<sequence length="340" mass="39873">MIIYIVWQALISRNSHDNQFYEKHATVKRNKLRNTSIPIIENVNLCSKVLYRIDLLIVIISVDNHFLDRQSIRETFGAVADSTLTMNVHSQRLFVIGYGIESISEEISNEAASEEDLLYLSIDDKSATLKELYAYQWLSKHCPNVTYTFKTEDDLFINTLLLQELIRELKTEPQNFQGRFLHNVSIDNMLLTRLGSQTFLYGWAFQPGKPVRNETVKLFYVDWKEYPFELYPRYCSGFGYLMDDKTRDLLVNEGLKQKQPFRFADIYLTGMIPEKLNFVCDILPFGYYQGTNEICQKMLIDIHKIPPLLVCSTGRHVEQNVFTDYYRSWNILKQIYADKL</sequence>
<evidence type="ECO:0000256" key="9">
    <source>
        <dbReference type="ARBA" id="ARBA00023136"/>
    </source>
</evidence>
<keyword evidence="8 10" id="KW-0333">Golgi apparatus</keyword>
<evidence type="ECO:0000256" key="4">
    <source>
        <dbReference type="ARBA" id="ARBA00022679"/>
    </source>
</evidence>
<keyword evidence="9" id="KW-0472">Membrane</keyword>
<dbReference type="Proteomes" id="UP000663829">
    <property type="component" value="Unassembled WGS sequence"/>
</dbReference>
<name>A0A813Q0D2_9BILA</name>
<comment type="caution">
    <text evidence="12">The sequence shown here is derived from an EMBL/GenBank/DDBJ whole genome shotgun (WGS) entry which is preliminary data.</text>
</comment>
<accession>A0A813Q0D2</accession>
<evidence type="ECO:0000313" key="14">
    <source>
        <dbReference type="EMBL" id="CAF3540179.1"/>
    </source>
</evidence>
<keyword evidence="6" id="KW-0735">Signal-anchor</keyword>
<evidence type="ECO:0000256" key="7">
    <source>
        <dbReference type="ARBA" id="ARBA00022989"/>
    </source>
</evidence>
<dbReference type="PANTHER" id="PTHR11214">
    <property type="entry name" value="BETA-1,3-N-ACETYLGLUCOSAMINYLTRANSFERASE"/>
    <property type="match status" value="1"/>
</dbReference>
<keyword evidence="4" id="KW-0808">Transferase</keyword>
<keyword evidence="5" id="KW-0812">Transmembrane</keyword>
<comment type="subcellular location">
    <subcellularLocation>
        <location evidence="1 10">Golgi apparatus membrane</location>
        <topology evidence="1 10">Single-pass type II membrane protein</topology>
    </subcellularLocation>
</comment>
<dbReference type="OrthoDB" id="2139606at2759"/>
<reference evidence="12" key="1">
    <citation type="submission" date="2021-02" db="EMBL/GenBank/DDBJ databases">
        <authorList>
            <person name="Nowell W R."/>
        </authorList>
    </citation>
    <scope>NUCLEOTIDE SEQUENCE</scope>
</reference>
<keyword evidence="3 10" id="KW-0328">Glycosyltransferase</keyword>
<dbReference type="Proteomes" id="UP000682733">
    <property type="component" value="Unassembled WGS sequence"/>
</dbReference>
<dbReference type="PANTHER" id="PTHR11214:SF3">
    <property type="entry name" value="BETA-1,3-GALACTOSYLTRANSFERASE 6"/>
    <property type="match status" value="1"/>
</dbReference>
<dbReference type="EMBL" id="CAJNOQ010000120">
    <property type="protein sequence ID" value="CAF0759495.1"/>
    <property type="molecule type" value="Genomic_DNA"/>
</dbReference>
<proteinExistence type="inferred from homology"/>
<dbReference type="EC" id="2.4.1.-" evidence="10"/>
<evidence type="ECO:0000313" key="15">
    <source>
        <dbReference type="Proteomes" id="UP000663829"/>
    </source>
</evidence>
<evidence type="ECO:0000256" key="5">
    <source>
        <dbReference type="ARBA" id="ARBA00022692"/>
    </source>
</evidence>
<evidence type="ECO:0000256" key="10">
    <source>
        <dbReference type="RuleBase" id="RU363063"/>
    </source>
</evidence>
<evidence type="ECO:0000256" key="8">
    <source>
        <dbReference type="ARBA" id="ARBA00023034"/>
    </source>
</evidence>
<dbReference type="AlphaFoldDB" id="A0A813Q0D2"/>
<evidence type="ECO:0000313" key="12">
    <source>
        <dbReference type="EMBL" id="CAF0759495.1"/>
    </source>
</evidence>